<dbReference type="RefSeq" id="WP_262655251.1">
    <property type="nucleotide sequence ID" value="NZ_JAOQKE010000016.1"/>
</dbReference>
<proteinExistence type="predicted"/>
<evidence type="ECO:0000259" key="1">
    <source>
        <dbReference type="Pfam" id="PF03050"/>
    </source>
</evidence>
<organism evidence="3 4">
    <name type="scientific">Muricoprocola aceti</name>
    <dbReference type="NCBI Taxonomy" id="2981772"/>
    <lineage>
        <taxon>Bacteria</taxon>
        <taxon>Bacillati</taxon>
        <taxon>Bacillota</taxon>
        <taxon>Clostridia</taxon>
        <taxon>Lachnospirales</taxon>
        <taxon>Lachnospiraceae</taxon>
        <taxon>Muricoprocola</taxon>
    </lineage>
</organism>
<dbReference type="Proteomes" id="UP001652338">
    <property type="component" value="Unassembled WGS sequence"/>
</dbReference>
<dbReference type="PANTHER" id="PTHR33678:SF1">
    <property type="entry name" value="BLL1576 PROTEIN"/>
    <property type="match status" value="1"/>
</dbReference>
<evidence type="ECO:0000313" key="4">
    <source>
        <dbReference type="Proteomes" id="UP001652338"/>
    </source>
</evidence>
<reference evidence="3 4" key="1">
    <citation type="journal article" date="2021" name="ISME Commun">
        <title>Automated analysis of genomic sequences facilitates high-throughput and comprehensive description of bacteria.</title>
        <authorList>
            <person name="Hitch T.C.A."/>
        </authorList>
    </citation>
    <scope>NUCLEOTIDE SEQUENCE [LARGE SCALE GENOMIC DNA]</scope>
    <source>
        <strain evidence="3 4">Sanger_29</strain>
    </source>
</reference>
<comment type="caution">
    <text evidence="3">The sequence shown here is derived from an EMBL/GenBank/DDBJ whole genome shotgun (WGS) entry which is preliminary data.</text>
</comment>
<name>A0ABT2SPN6_9FIRM</name>
<dbReference type="InterPro" id="IPR039552">
    <property type="entry name" value="IS66_C"/>
</dbReference>
<dbReference type="Pfam" id="PF13817">
    <property type="entry name" value="DDE_Tnp_IS66_C"/>
    <property type="match status" value="1"/>
</dbReference>
<keyword evidence="4" id="KW-1185">Reference proteome</keyword>
<feature type="non-terminal residue" evidence="3">
    <location>
        <position position="1"/>
    </location>
</feature>
<dbReference type="PANTHER" id="PTHR33678">
    <property type="entry name" value="BLL1576 PROTEIN"/>
    <property type="match status" value="1"/>
</dbReference>
<dbReference type="Pfam" id="PF03050">
    <property type="entry name" value="DDE_Tnp_IS66"/>
    <property type="match status" value="1"/>
</dbReference>
<sequence>NNLSENSIRPLVVGRKNWLFSDTPAGADASMKVYSMIETAKANELDPHKYLSFLLEHRPSAEMSDDELERFAPWSNLAQETCK</sequence>
<evidence type="ECO:0000259" key="2">
    <source>
        <dbReference type="Pfam" id="PF13817"/>
    </source>
</evidence>
<dbReference type="EMBL" id="JAOQKE010000016">
    <property type="protein sequence ID" value="MCU6726003.1"/>
    <property type="molecule type" value="Genomic_DNA"/>
</dbReference>
<protein>
    <submittedName>
        <fullName evidence="3">Transposase domain-containing protein</fullName>
    </submittedName>
</protein>
<evidence type="ECO:0000313" key="3">
    <source>
        <dbReference type="EMBL" id="MCU6726003.1"/>
    </source>
</evidence>
<accession>A0ABT2SPN6</accession>
<dbReference type="InterPro" id="IPR004291">
    <property type="entry name" value="Transposase_IS66_central"/>
</dbReference>
<gene>
    <name evidence="3" type="ORF">OCV47_11735</name>
</gene>
<dbReference type="InterPro" id="IPR052344">
    <property type="entry name" value="Transposase-related"/>
</dbReference>
<feature type="domain" description="Transposase IS66 central" evidence="1">
    <location>
        <begin position="1"/>
        <end position="28"/>
    </location>
</feature>
<feature type="domain" description="Transposase IS66 C-terminal" evidence="2">
    <location>
        <begin position="35"/>
        <end position="74"/>
    </location>
</feature>